<dbReference type="InterPro" id="IPR003578">
    <property type="entry name" value="Small_GTPase_Rho"/>
</dbReference>
<comment type="caution">
    <text evidence="11">The sequence shown here is derived from an EMBL/GenBank/DDBJ whole genome shotgun (WGS) entry which is preliminary data.</text>
</comment>
<dbReference type="SMART" id="SM00174">
    <property type="entry name" value="RHO"/>
    <property type="match status" value="1"/>
</dbReference>
<feature type="compositionally biased region" description="Basic residues" evidence="10">
    <location>
        <begin position="217"/>
        <end position="226"/>
    </location>
</feature>
<keyword evidence="4" id="KW-0488">Methylation</keyword>
<dbReference type="GO" id="GO:0007264">
    <property type="term" value="P:small GTPase-mediated signal transduction"/>
    <property type="evidence" value="ECO:0007669"/>
    <property type="project" value="InterPro"/>
</dbReference>
<dbReference type="CDD" id="cd00157">
    <property type="entry name" value="Rho"/>
    <property type="match status" value="1"/>
</dbReference>
<dbReference type="SUPFAM" id="SSF52540">
    <property type="entry name" value="P-loop containing nucleoside triphosphate hydrolases"/>
    <property type="match status" value="1"/>
</dbReference>
<evidence type="ECO:0000256" key="4">
    <source>
        <dbReference type="ARBA" id="ARBA00022481"/>
    </source>
</evidence>
<name>A0AAD5WYZ6_9FUNG</name>
<dbReference type="InterPro" id="IPR027417">
    <property type="entry name" value="P-loop_NTPase"/>
</dbReference>
<evidence type="ECO:0000256" key="8">
    <source>
        <dbReference type="ARBA" id="ARBA00023288"/>
    </source>
</evidence>
<evidence type="ECO:0000256" key="1">
    <source>
        <dbReference type="ARBA" id="ARBA00004342"/>
    </source>
</evidence>
<accession>A0AAD5WYZ6</accession>
<keyword evidence="9" id="KW-0636">Prenylation</keyword>
<evidence type="ECO:0000256" key="5">
    <source>
        <dbReference type="ARBA" id="ARBA00022741"/>
    </source>
</evidence>
<dbReference type="GO" id="GO:0003924">
    <property type="term" value="F:GTPase activity"/>
    <property type="evidence" value="ECO:0007669"/>
    <property type="project" value="InterPro"/>
</dbReference>
<evidence type="ECO:0000313" key="12">
    <source>
        <dbReference type="Proteomes" id="UP001212841"/>
    </source>
</evidence>
<dbReference type="AlphaFoldDB" id="A0AAD5WYZ6"/>
<evidence type="ECO:0000256" key="6">
    <source>
        <dbReference type="ARBA" id="ARBA00023134"/>
    </source>
</evidence>
<dbReference type="InterPro" id="IPR005225">
    <property type="entry name" value="Small_GTP-bd"/>
</dbReference>
<comment type="similarity">
    <text evidence="2">Belongs to the small GTPase superfamily. Rho family.</text>
</comment>
<evidence type="ECO:0000256" key="7">
    <source>
        <dbReference type="ARBA" id="ARBA00023136"/>
    </source>
</evidence>
<gene>
    <name evidence="11" type="primary">RHO1_1</name>
    <name evidence="11" type="ORF">HK097_000233</name>
</gene>
<dbReference type="SMART" id="SM00175">
    <property type="entry name" value="RAB"/>
    <property type="match status" value="1"/>
</dbReference>
<dbReference type="PROSITE" id="PS51421">
    <property type="entry name" value="RAS"/>
    <property type="match status" value="1"/>
</dbReference>
<keyword evidence="7" id="KW-0472">Membrane</keyword>
<sequence>MADPVRKKLLVIGDGTVGKTCLLIVYTQGTFPLKYIPTVFENHIKDVTIPETNTTVELVLWDTAGQEEVGRYRLRSLYYPNSDVVVICYAIDSPDSLENVAENWIQEVRHFCPKIPVLLVGTKSDLRNDPQTIASLAKMGQRPVTFEEGQKMSQQINAIGYYETSAKSNEGIPIVFEEAARAAASSTGGGAKKGGTQSAGSGGGTGIQRDGNWVGGSKKKSKCELL</sequence>
<evidence type="ECO:0000256" key="10">
    <source>
        <dbReference type="SAM" id="MobiDB-lite"/>
    </source>
</evidence>
<keyword evidence="3" id="KW-1003">Cell membrane</keyword>
<evidence type="ECO:0000256" key="2">
    <source>
        <dbReference type="ARBA" id="ARBA00010142"/>
    </source>
</evidence>
<dbReference type="SMART" id="SM00173">
    <property type="entry name" value="RAS"/>
    <property type="match status" value="1"/>
</dbReference>
<proteinExistence type="inferred from homology"/>
<keyword evidence="5" id="KW-0547">Nucleotide-binding</keyword>
<protein>
    <submittedName>
        <fullName evidence="11">GTP-binding protein Rho1</fullName>
    </submittedName>
</protein>
<evidence type="ECO:0000313" key="11">
    <source>
        <dbReference type="EMBL" id="KAJ3047102.1"/>
    </source>
</evidence>
<keyword evidence="12" id="KW-1185">Reference proteome</keyword>
<dbReference type="FunFam" id="3.40.50.300:FF:000983">
    <property type="entry name" value="Rho family GTPase"/>
    <property type="match status" value="1"/>
</dbReference>
<dbReference type="PRINTS" id="PR00449">
    <property type="entry name" value="RASTRNSFRMNG"/>
</dbReference>
<dbReference type="GO" id="GO:0005525">
    <property type="term" value="F:GTP binding"/>
    <property type="evidence" value="ECO:0007669"/>
    <property type="project" value="UniProtKB-KW"/>
</dbReference>
<evidence type="ECO:0000256" key="3">
    <source>
        <dbReference type="ARBA" id="ARBA00022475"/>
    </source>
</evidence>
<dbReference type="Gene3D" id="3.40.50.300">
    <property type="entry name" value="P-loop containing nucleotide triphosphate hydrolases"/>
    <property type="match status" value="1"/>
</dbReference>
<keyword evidence="6" id="KW-0342">GTP-binding</keyword>
<comment type="subcellular location">
    <subcellularLocation>
        <location evidence="1">Cell membrane</location>
        <topology evidence="1">Lipid-anchor</topology>
        <orientation evidence="1">Cytoplasmic side</orientation>
    </subcellularLocation>
</comment>
<dbReference type="Proteomes" id="UP001212841">
    <property type="component" value="Unassembled WGS sequence"/>
</dbReference>
<reference evidence="11" key="1">
    <citation type="submission" date="2020-05" db="EMBL/GenBank/DDBJ databases">
        <title>Phylogenomic resolution of chytrid fungi.</title>
        <authorList>
            <person name="Stajich J.E."/>
            <person name="Amses K."/>
            <person name="Simmons R."/>
            <person name="Seto K."/>
            <person name="Myers J."/>
            <person name="Bonds A."/>
            <person name="Quandt C.A."/>
            <person name="Barry K."/>
            <person name="Liu P."/>
            <person name="Grigoriev I."/>
            <person name="Longcore J.E."/>
            <person name="James T.Y."/>
        </authorList>
    </citation>
    <scope>NUCLEOTIDE SEQUENCE</scope>
    <source>
        <strain evidence="11">JEL0318</strain>
    </source>
</reference>
<evidence type="ECO:0000256" key="9">
    <source>
        <dbReference type="ARBA" id="ARBA00023289"/>
    </source>
</evidence>
<dbReference type="NCBIfam" id="TIGR00231">
    <property type="entry name" value="small_GTP"/>
    <property type="match status" value="1"/>
</dbReference>
<dbReference type="PROSITE" id="PS51420">
    <property type="entry name" value="RHO"/>
    <property type="match status" value="1"/>
</dbReference>
<dbReference type="EMBL" id="JADGJD010001027">
    <property type="protein sequence ID" value="KAJ3047102.1"/>
    <property type="molecule type" value="Genomic_DNA"/>
</dbReference>
<dbReference type="PROSITE" id="PS51419">
    <property type="entry name" value="RAB"/>
    <property type="match status" value="1"/>
</dbReference>
<organism evidence="11 12">
    <name type="scientific">Rhizophlyctis rosea</name>
    <dbReference type="NCBI Taxonomy" id="64517"/>
    <lineage>
        <taxon>Eukaryota</taxon>
        <taxon>Fungi</taxon>
        <taxon>Fungi incertae sedis</taxon>
        <taxon>Chytridiomycota</taxon>
        <taxon>Chytridiomycota incertae sedis</taxon>
        <taxon>Chytridiomycetes</taxon>
        <taxon>Rhizophlyctidales</taxon>
        <taxon>Rhizophlyctidaceae</taxon>
        <taxon>Rhizophlyctis</taxon>
    </lineage>
</organism>
<dbReference type="GO" id="GO:0005886">
    <property type="term" value="C:plasma membrane"/>
    <property type="evidence" value="ECO:0007669"/>
    <property type="project" value="UniProtKB-SubCell"/>
</dbReference>
<feature type="region of interest" description="Disordered" evidence="10">
    <location>
        <begin position="185"/>
        <end position="226"/>
    </location>
</feature>
<dbReference type="InterPro" id="IPR001806">
    <property type="entry name" value="Small_GTPase"/>
</dbReference>
<dbReference type="Pfam" id="PF00071">
    <property type="entry name" value="Ras"/>
    <property type="match status" value="1"/>
</dbReference>
<keyword evidence="8" id="KW-0449">Lipoprotein</keyword>
<dbReference type="PANTHER" id="PTHR24072">
    <property type="entry name" value="RHO FAMILY GTPASE"/>
    <property type="match status" value="1"/>
</dbReference>